<keyword evidence="3" id="KW-1185">Reference proteome</keyword>
<dbReference type="Pfam" id="PF13671">
    <property type="entry name" value="AAA_33"/>
    <property type="match status" value="1"/>
</dbReference>
<sequence length="494" mass="53884">MVGTGRAGTAGYAAIRETHTSVVFFVGDQVHKMKKPLDLGFLDNRTRAARERACHREVDLNRRLAPDVYLGVADVHGPDGRVCEHLVEMRRLPDDRRLAALIQRGEDVGAAVEDVARQVAALHAVSPRDPAIDRCASTEFVTDLWWQSLDHLERLPVGVEAAAVLGRIRRVAGRYLAGRSVLFDERIAAGRAVDGHGDMLTDDIFCLDDGPRIIDCLEFDDELRYGDAALDLAFLAMDLERLGAVDAGRRLLRAYGEVSGDAPPASLVHHYIAYRALVRAKVTALRHDQGDAASREPAMRFLDQVERNLERARVRLVIVGGVTATGKSTLSRTIGGHLGATVLRSDVIRKELVGLAPTDRTGDGVDAGLYAPAHTDATYAEMLRRATSMLEGGVSVVLDATWLSESRRAAAREIAAAATADVVEIECRADRSVLLRRIRSRAEQGNDASDATPAVLDEQLRRREEWPTAVVFDTGDGTEPDTAGLEREFGLGPW</sequence>
<protein>
    <submittedName>
        <fullName evidence="2">AAA family ATPase</fullName>
    </submittedName>
</protein>
<proteinExistence type="predicted"/>
<dbReference type="InterPro" id="IPR052732">
    <property type="entry name" value="Cell-binding_unc_protein"/>
</dbReference>
<feature type="region of interest" description="Disordered" evidence="1">
    <location>
        <begin position="473"/>
        <end position="494"/>
    </location>
</feature>
<evidence type="ECO:0000256" key="1">
    <source>
        <dbReference type="SAM" id="MobiDB-lite"/>
    </source>
</evidence>
<dbReference type="SUPFAM" id="SSF56112">
    <property type="entry name" value="Protein kinase-like (PK-like)"/>
    <property type="match status" value="1"/>
</dbReference>
<dbReference type="EMBL" id="JAUZMZ010000119">
    <property type="protein sequence ID" value="MEE2034085.1"/>
    <property type="molecule type" value="Genomic_DNA"/>
</dbReference>
<dbReference type="Gene3D" id="3.90.1200.10">
    <property type="match status" value="1"/>
</dbReference>
<dbReference type="PANTHER" id="PTHR43883:SF1">
    <property type="entry name" value="GLUCONOKINASE"/>
    <property type="match status" value="1"/>
</dbReference>
<dbReference type="PANTHER" id="PTHR43883">
    <property type="entry name" value="SLR0207 PROTEIN"/>
    <property type="match status" value="1"/>
</dbReference>
<dbReference type="InterPro" id="IPR027417">
    <property type="entry name" value="P-loop_NTPase"/>
</dbReference>
<dbReference type="SUPFAM" id="SSF52540">
    <property type="entry name" value="P-loop containing nucleoside triphosphate hydrolases"/>
    <property type="match status" value="1"/>
</dbReference>
<evidence type="ECO:0000313" key="3">
    <source>
        <dbReference type="Proteomes" id="UP001331936"/>
    </source>
</evidence>
<organism evidence="2 3">
    <name type="scientific">Rhodococcus chondri</name>
    <dbReference type="NCBI Taxonomy" id="3065941"/>
    <lineage>
        <taxon>Bacteria</taxon>
        <taxon>Bacillati</taxon>
        <taxon>Actinomycetota</taxon>
        <taxon>Actinomycetes</taxon>
        <taxon>Mycobacteriales</taxon>
        <taxon>Nocardiaceae</taxon>
        <taxon>Rhodococcus</taxon>
    </lineage>
</organism>
<name>A0ABU7JVP1_9NOCA</name>
<feature type="compositionally biased region" description="Basic and acidic residues" evidence="1">
    <location>
        <begin position="484"/>
        <end position="494"/>
    </location>
</feature>
<evidence type="ECO:0000313" key="2">
    <source>
        <dbReference type="EMBL" id="MEE2034085.1"/>
    </source>
</evidence>
<dbReference type="Gene3D" id="3.40.50.300">
    <property type="entry name" value="P-loop containing nucleotide triphosphate hydrolases"/>
    <property type="match status" value="1"/>
</dbReference>
<accession>A0ABU7JVP1</accession>
<comment type="caution">
    <text evidence="2">The sequence shown here is derived from an EMBL/GenBank/DDBJ whole genome shotgun (WGS) entry which is preliminary data.</text>
</comment>
<dbReference type="InterPro" id="IPR011009">
    <property type="entry name" value="Kinase-like_dom_sf"/>
</dbReference>
<gene>
    <name evidence="2" type="ORF">Q8814_18540</name>
</gene>
<reference evidence="2 3" key="1">
    <citation type="submission" date="2023-08" db="EMBL/GenBank/DDBJ databases">
        <authorList>
            <person name="Girao M."/>
            <person name="Carvalho M.F."/>
        </authorList>
    </citation>
    <scope>NUCLEOTIDE SEQUENCE [LARGE SCALE GENOMIC DNA]</scope>
    <source>
        <strain evidence="2 3">CC-R104</strain>
    </source>
</reference>
<dbReference type="Proteomes" id="UP001331936">
    <property type="component" value="Unassembled WGS sequence"/>
</dbReference>